<dbReference type="AlphaFoldDB" id="A0A1I1S5N4"/>
<dbReference type="STRING" id="1505723.SAMN04487792_0749"/>
<dbReference type="EMBL" id="FOMN01000003">
    <property type="protein sequence ID" value="SFD41652.1"/>
    <property type="molecule type" value="Genomic_DNA"/>
</dbReference>
<evidence type="ECO:0000313" key="2">
    <source>
        <dbReference type="Proteomes" id="UP000199599"/>
    </source>
</evidence>
<dbReference type="RefSeq" id="WP_255409631.1">
    <property type="nucleotide sequence ID" value="NZ_CBCRVU010000003.1"/>
</dbReference>
<protein>
    <submittedName>
        <fullName evidence="1">Uncharacterized protein</fullName>
    </submittedName>
</protein>
<evidence type="ECO:0000313" key="1">
    <source>
        <dbReference type="EMBL" id="SFD41652.1"/>
    </source>
</evidence>
<name>A0A1I1S5N4_9LACO</name>
<dbReference type="Proteomes" id="UP000199599">
    <property type="component" value="Unassembled WGS sequence"/>
</dbReference>
<sequence length="40" mass="4816">MESTSEFEKYIDKSQIAIGYVDFEVSEVRNDSTHHNWYFI</sequence>
<proteinExistence type="predicted"/>
<accession>A0A1I1S5N4</accession>
<gene>
    <name evidence="1" type="ORF">SAMN04487792_0749</name>
</gene>
<organism evidence="1 2">
    <name type="scientific">Lactobacillus bombicola</name>
    <dbReference type="NCBI Taxonomy" id="1505723"/>
    <lineage>
        <taxon>Bacteria</taxon>
        <taxon>Bacillati</taxon>
        <taxon>Bacillota</taxon>
        <taxon>Bacilli</taxon>
        <taxon>Lactobacillales</taxon>
        <taxon>Lactobacillaceae</taxon>
        <taxon>Lactobacillus</taxon>
    </lineage>
</organism>
<reference evidence="2" key="1">
    <citation type="submission" date="2016-10" db="EMBL/GenBank/DDBJ databases">
        <authorList>
            <person name="Varghese N."/>
            <person name="Submissions S."/>
        </authorList>
    </citation>
    <scope>NUCLEOTIDE SEQUENCE [LARGE SCALE GENOMIC DNA]</scope>
    <source>
        <strain evidence="2">R-53102</strain>
    </source>
</reference>